<organism evidence="1 2">
    <name type="scientific">Funiculus sociatus GB2-A5</name>
    <dbReference type="NCBI Taxonomy" id="2933946"/>
    <lineage>
        <taxon>Bacteria</taxon>
        <taxon>Bacillati</taxon>
        <taxon>Cyanobacteriota</taxon>
        <taxon>Cyanophyceae</taxon>
        <taxon>Coleofasciculales</taxon>
        <taxon>Coleofasciculaceae</taxon>
        <taxon>Funiculus</taxon>
    </lineage>
</organism>
<keyword evidence="2" id="KW-1185">Reference proteome</keyword>
<proteinExistence type="predicted"/>
<comment type="caution">
    <text evidence="1">The sequence shown here is derived from an EMBL/GenBank/DDBJ whole genome shotgun (WGS) entry which is preliminary data.</text>
</comment>
<gene>
    <name evidence="1" type="ORF">NDI37_24175</name>
</gene>
<evidence type="ECO:0000313" key="1">
    <source>
        <dbReference type="EMBL" id="MEP0867552.1"/>
    </source>
</evidence>
<reference evidence="1 2" key="1">
    <citation type="submission" date="2022-04" db="EMBL/GenBank/DDBJ databases">
        <title>Positive selection, recombination, and allopatry shape intraspecific diversity of widespread and dominant cyanobacteria.</title>
        <authorList>
            <person name="Wei J."/>
            <person name="Shu W."/>
            <person name="Hu C."/>
        </authorList>
    </citation>
    <scope>NUCLEOTIDE SEQUENCE [LARGE SCALE GENOMIC DNA]</scope>
    <source>
        <strain evidence="1 2">GB2-A5</strain>
    </source>
</reference>
<protein>
    <submittedName>
        <fullName evidence="1">Uncharacterized protein</fullName>
    </submittedName>
</protein>
<accession>A0ABV0JVW7</accession>
<dbReference type="Proteomes" id="UP001442494">
    <property type="component" value="Unassembled WGS sequence"/>
</dbReference>
<sequence>MNLPFRTIIVLSPAPSDQVVKRVVKLDCPAAIQLNDSHLTNAAPSVPSLRNTY</sequence>
<name>A0ABV0JVW7_9CYAN</name>
<dbReference type="EMBL" id="JAMPKK010000075">
    <property type="protein sequence ID" value="MEP0867552.1"/>
    <property type="molecule type" value="Genomic_DNA"/>
</dbReference>
<evidence type="ECO:0000313" key="2">
    <source>
        <dbReference type="Proteomes" id="UP001442494"/>
    </source>
</evidence>